<name>A0ACA9QFF4_9GLOM</name>
<keyword evidence="2" id="KW-1185">Reference proteome</keyword>
<feature type="non-terminal residue" evidence="1">
    <location>
        <position position="74"/>
    </location>
</feature>
<comment type="caution">
    <text evidence="1">The sequence shown here is derived from an EMBL/GenBank/DDBJ whole genome shotgun (WGS) entry which is preliminary data.</text>
</comment>
<evidence type="ECO:0000313" key="1">
    <source>
        <dbReference type="EMBL" id="CAG8749726.1"/>
    </source>
</evidence>
<sequence>MKAVFGLSYGHTASEVARNGKDNVESQDARNLKNLGIQIAIALAIHNFPEGLSTFATAIATSRIGIIYAIALSL</sequence>
<reference evidence="1" key="1">
    <citation type="submission" date="2021-06" db="EMBL/GenBank/DDBJ databases">
        <authorList>
            <person name="Kallberg Y."/>
            <person name="Tangrot J."/>
            <person name="Rosling A."/>
        </authorList>
    </citation>
    <scope>NUCLEOTIDE SEQUENCE</scope>
    <source>
        <strain evidence="1">28 12/20/2015</strain>
    </source>
</reference>
<dbReference type="Proteomes" id="UP000789366">
    <property type="component" value="Unassembled WGS sequence"/>
</dbReference>
<gene>
    <name evidence="1" type="ORF">SPELUC_LOCUS14406</name>
</gene>
<organism evidence="1 2">
    <name type="scientific">Cetraspora pellucida</name>
    <dbReference type="NCBI Taxonomy" id="1433469"/>
    <lineage>
        <taxon>Eukaryota</taxon>
        <taxon>Fungi</taxon>
        <taxon>Fungi incertae sedis</taxon>
        <taxon>Mucoromycota</taxon>
        <taxon>Glomeromycotina</taxon>
        <taxon>Glomeromycetes</taxon>
        <taxon>Diversisporales</taxon>
        <taxon>Gigasporaceae</taxon>
        <taxon>Cetraspora</taxon>
    </lineage>
</organism>
<protein>
    <submittedName>
        <fullName evidence="1">16244_t:CDS:1</fullName>
    </submittedName>
</protein>
<evidence type="ECO:0000313" key="2">
    <source>
        <dbReference type="Proteomes" id="UP000789366"/>
    </source>
</evidence>
<dbReference type="EMBL" id="CAJVPW010042151">
    <property type="protein sequence ID" value="CAG8749726.1"/>
    <property type="molecule type" value="Genomic_DNA"/>
</dbReference>
<proteinExistence type="predicted"/>
<accession>A0ACA9QFF4</accession>